<reference evidence="3" key="2">
    <citation type="journal article" date="2024" name="Nature">
        <title>Anoxygenic phototroph of the Chloroflexota uses a type I reaction centre.</title>
        <authorList>
            <person name="Tsuji J.M."/>
            <person name="Shaw N.A."/>
            <person name="Nagashima S."/>
            <person name="Venkiteswaran J.J."/>
            <person name="Schiff S.L."/>
            <person name="Watanabe T."/>
            <person name="Fukui M."/>
            <person name="Hanada S."/>
            <person name="Tank M."/>
            <person name="Neufeld J.D."/>
        </authorList>
    </citation>
    <scope>NUCLEOTIDE SEQUENCE</scope>
    <source>
        <strain evidence="3">L227-S17</strain>
        <plasmid evidence="3 5">unnamed2</plasmid>
    </source>
</reference>
<evidence type="ECO:0000259" key="1">
    <source>
        <dbReference type="PROSITE" id="PS50531"/>
    </source>
</evidence>
<dbReference type="NCBIfam" id="NF033550">
    <property type="entry name" value="transpos_ISL3"/>
    <property type="match status" value="1"/>
</dbReference>
<dbReference type="PANTHER" id="PTHR33498:SF1">
    <property type="entry name" value="TRANSPOSASE FOR INSERTION SEQUENCE ELEMENT IS1557"/>
    <property type="match status" value="1"/>
</dbReference>
<sequence>MTAISIDLESLLPELKHLHLDRVEIKSHLINLELVSTNPIVLCPLCGNKTRQVHSHYTRRVEDLPWNAISVLLTLKLRRFFCINPSCKRKIFVERLAPTIAVYARRTGRLWQKLTELAFELGGQAGASVSDRLGMGLRPSSLLRSIRRSPLPQEGLIKMVGIDDWAIRKGQAYGTIVIDLERHRPVALLPDRTKETVVSWLEKHPEIALISRDRASAYSQAAALAAPQAVQVADKFHLLQNLAEMLQRVFEGNSKALGTVALRIAELEREDIGATSVAIPPLSNDENVKLETVGNHTEVEKEFASTAPVENQPTSISQRQLNFEQVKELHQQGYSQRAIATHLGLHRKTVKRYTQAEQLPKRDPERVAVLSSVTPYLRYLTERWQSGFYNKRQLWLEIREQGYTGTVFSVYRAMAKFPAPESNGLESSDRLPKLRLRLRPLSARRATWLLLHEDKKLKPADLLVRQVLLQLHPQALAVQELAQRCKVLLREHLVKELDEWLLLAKESHIGEFERFAASLERDYEAVKAGVALEISNERPAYCTSCA</sequence>
<dbReference type="Proteomes" id="UP001431572">
    <property type="component" value="Plasmid unnamed2"/>
</dbReference>
<dbReference type="Pfam" id="PF02796">
    <property type="entry name" value="HTH_7"/>
    <property type="match status" value="1"/>
</dbReference>
<dbReference type="GO" id="GO:0003677">
    <property type="term" value="F:DNA binding"/>
    <property type="evidence" value="ECO:0007669"/>
    <property type="project" value="InterPro"/>
</dbReference>
<feature type="domain" description="HTH IS21-type" evidence="1">
    <location>
        <begin position="321"/>
        <end position="384"/>
    </location>
</feature>
<dbReference type="Proteomes" id="UP000521676">
    <property type="component" value="Unassembled WGS sequence"/>
</dbReference>
<evidence type="ECO:0000313" key="4">
    <source>
        <dbReference type="Proteomes" id="UP000521676"/>
    </source>
</evidence>
<evidence type="ECO:0000313" key="2">
    <source>
        <dbReference type="EMBL" id="NWJ47133.1"/>
    </source>
</evidence>
<dbReference type="EMBL" id="CP128402">
    <property type="protein sequence ID" value="WJW70295.1"/>
    <property type="molecule type" value="Genomic_DNA"/>
</dbReference>
<dbReference type="InterPro" id="IPR017894">
    <property type="entry name" value="HTH_IS21_transposase_type"/>
</dbReference>
<dbReference type="Gene3D" id="1.10.10.60">
    <property type="entry name" value="Homeodomain-like"/>
    <property type="match status" value="1"/>
</dbReference>
<evidence type="ECO:0000313" key="3">
    <source>
        <dbReference type="EMBL" id="WJW70295.1"/>
    </source>
</evidence>
<keyword evidence="3" id="KW-0614">Plasmid</keyword>
<accession>A0A8T7M4X3</accession>
<keyword evidence="5" id="KW-1185">Reference proteome</keyword>
<dbReference type="InterPro" id="IPR047951">
    <property type="entry name" value="Transpos_ISL3"/>
</dbReference>
<protein>
    <submittedName>
        <fullName evidence="2">ISL3 family transposase</fullName>
    </submittedName>
</protein>
<dbReference type="GO" id="GO:0000150">
    <property type="term" value="F:DNA strand exchange activity"/>
    <property type="evidence" value="ECO:0007669"/>
    <property type="project" value="InterPro"/>
</dbReference>
<dbReference type="InterPro" id="IPR006120">
    <property type="entry name" value="Resolvase_HTH_dom"/>
</dbReference>
<dbReference type="AlphaFoldDB" id="A0A8T7M4X3"/>
<evidence type="ECO:0000313" key="5">
    <source>
        <dbReference type="Proteomes" id="UP001431572"/>
    </source>
</evidence>
<dbReference type="PROSITE" id="PS50531">
    <property type="entry name" value="HTH_IS21"/>
    <property type="match status" value="1"/>
</dbReference>
<reference evidence="2 4" key="1">
    <citation type="submission" date="2020-06" db="EMBL/GenBank/DDBJ databases">
        <title>Anoxygenic phototrophic Chloroflexota member uses a Type I reaction center.</title>
        <authorList>
            <person name="Tsuji J.M."/>
            <person name="Shaw N.A."/>
            <person name="Nagashima S."/>
            <person name="Venkiteswaran J."/>
            <person name="Schiff S.L."/>
            <person name="Hanada S."/>
            <person name="Tank M."/>
            <person name="Neufeld J.D."/>
        </authorList>
    </citation>
    <scope>NUCLEOTIDE SEQUENCE [LARGE SCALE GENOMIC DNA]</scope>
    <source>
        <strain evidence="2">L227-S17</strain>
    </source>
</reference>
<proteinExistence type="predicted"/>
<dbReference type="InterPro" id="IPR029261">
    <property type="entry name" value="Transposase_Znf"/>
</dbReference>
<dbReference type="Pfam" id="PF01610">
    <property type="entry name" value="DDE_Tnp_ISL3"/>
    <property type="match status" value="1"/>
</dbReference>
<dbReference type="EMBL" id="JACATZ010000002">
    <property type="protein sequence ID" value="NWJ47133.1"/>
    <property type="molecule type" value="Genomic_DNA"/>
</dbReference>
<dbReference type="InterPro" id="IPR002560">
    <property type="entry name" value="Transposase_DDE"/>
</dbReference>
<name>A0A8T7M4X3_9CHLR</name>
<gene>
    <name evidence="2" type="ORF">HXX08_14830</name>
    <name evidence="3" type="ORF">OZ401_005026</name>
</gene>
<organism evidence="2 4">
    <name type="scientific">Candidatus Chlorohelix allophototropha</name>
    <dbReference type="NCBI Taxonomy" id="3003348"/>
    <lineage>
        <taxon>Bacteria</taxon>
        <taxon>Bacillati</taxon>
        <taxon>Chloroflexota</taxon>
        <taxon>Chloroflexia</taxon>
        <taxon>Candidatus Chloroheliales</taxon>
        <taxon>Candidatus Chloroheliaceae</taxon>
        <taxon>Candidatus Chlorohelix</taxon>
    </lineage>
</organism>
<dbReference type="RefSeq" id="WP_341472166.1">
    <property type="nucleotide sequence ID" value="NZ_CP128402.1"/>
</dbReference>
<dbReference type="Pfam" id="PF14690">
    <property type="entry name" value="Zn_ribbon_ISL3"/>
    <property type="match status" value="1"/>
</dbReference>
<dbReference type="PANTHER" id="PTHR33498">
    <property type="entry name" value="TRANSPOSASE FOR INSERTION SEQUENCE ELEMENT IS1557"/>
    <property type="match status" value="1"/>
</dbReference>
<geneLocation type="plasmid" evidence="3 5">
    <name>unnamed2</name>
</geneLocation>